<dbReference type="EMBL" id="GBXM01045364">
    <property type="protein sequence ID" value="JAH63213.1"/>
    <property type="molecule type" value="Transcribed_RNA"/>
</dbReference>
<name>A0A0E9UE34_ANGAN</name>
<protein>
    <submittedName>
        <fullName evidence="1">Uncharacterized protein</fullName>
    </submittedName>
</protein>
<evidence type="ECO:0000313" key="1">
    <source>
        <dbReference type="EMBL" id="JAH63213.1"/>
    </source>
</evidence>
<sequence>MYISMEYLIMCALHWPYSVLNGTNITPTSNEFIPSECRASVIVNLDCNIERH</sequence>
<reference evidence="1" key="1">
    <citation type="submission" date="2014-11" db="EMBL/GenBank/DDBJ databases">
        <authorList>
            <person name="Amaro Gonzalez C."/>
        </authorList>
    </citation>
    <scope>NUCLEOTIDE SEQUENCE</scope>
</reference>
<accession>A0A0E9UE34</accession>
<organism evidence="1">
    <name type="scientific">Anguilla anguilla</name>
    <name type="common">European freshwater eel</name>
    <name type="synonym">Muraena anguilla</name>
    <dbReference type="NCBI Taxonomy" id="7936"/>
    <lineage>
        <taxon>Eukaryota</taxon>
        <taxon>Metazoa</taxon>
        <taxon>Chordata</taxon>
        <taxon>Craniata</taxon>
        <taxon>Vertebrata</taxon>
        <taxon>Euteleostomi</taxon>
        <taxon>Actinopterygii</taxon>
        <taxon>Neopterygii</taxon>
        <taxon>Teleostei</taxon>
        <taxon>Anguilliformes</taxon>
        <taxon>Anguillidae</taxon>
        <taxon>Anguilla</taxon>
    </lineage>
</organism>
<dbReference type="AlphaFoldDB" id="A0A0E9UE34"/>
<proteinExistence type="predicted"/>
<reference evidence="1" key="2">
    <citation type="journal article" date="2015" name="Fish Shellfish Immunol.">
        <title>Early steps in the European eel (Anguilla anguilla)-Vibrio vulnificus interaction in the gills: Role of the RtxA13 toxin.</title>
        <authorList>
            <person name="Callol A."/>
            <person name="Pajuelo D."/>
            <person name="Ebbesson L."/>
            <person name="Teles M."/>
            <person name="MacKenzie S."/>
            <person name="Amaro C."/>
        </authorList>
    </citation>
    <scope>NUCLEOTIDE SEQUENCE</scope>
</reference>